<dbReference type="STRING" id="1121326.CLMAG_06740"/>
<organism evidence="1 2">
    <name type="scientific">Clostridium magnum DSM 2767</name>
    <dbReference type="NCBI Taxonomy" id="1121326"/>
    <lineage>
        <taxon>Bacteria</taxon>
        <taxon>Bacillati</taxon>
        <taxon>Bacillota</taxon>
        <taxon>Clostridia</taxon>
        <taxon>Eubacteriales</taxon>
        <taxon>Clostridiaceae</taxon>
        <taxon>Clostridium</taxon>
    </lineage>
</organism>
<reference evidence="1 2" key="1">
    <citation type="submission" date="2016-04" db="EMBL/GenBank/DDBJ databases">
        <title>Genome sequence of Clostridium magnum DSM 2767.</title>
        <authorList>
            <person name="Poehlein A."/>
            <person name="Uhlig R."/>
            <person name="Fischer R."/>
            <person name="Bahl H."/>
            <person name="Daniel R."/>
        </authorList>
    </citation>
    <scope>NUCLEOTIDE SEQUENCE [LARGE SCALE GENOMIC DNA]</scope>
    <source>
        <strain evidence="1 2">DSM 2767</strain>
    </source>
</reference>
<proteinExistence type="predicted"/>
<sequence length="52" mass="6094">MKTNKVKKNILRISASCPSLKCSFVVRDRYQTDFMYQISIKKIPIENDLLCI</sequence>
<gene>
    <name evidence="1" type="ORF">CLMAG_06740</name>
</gene>
<dbReference type="EMBL" id="LWAE01000001">
    <property type="protein sequence ID" value="KZL93628.1"/>
    <property type="molecule type" value="Genomic_DNA"/>
</dbReference>
<name>A0A161X2A8_9CLOT</name>
<protein>
    <submittedName>
        <fullName evidence="1">Uncharacterized protein</fullName>
    </submittedName>
</protein>
<evidence type="ECO:0000313" key="2">
    <source>
        <dbReference type="Proteomes" id="UP000076603"/>
    </source>
</evidence>
<dbReference type="PATRIC" id="fig|1121326.3.peg.633"/>
<dbReference type="AlphaFoldDB" id="A0A161X2A8"/>
<keyword evidence="2" id="KW-1185">Reference proteome</keyword>
<accession>A0A161X2A8</accession>
<comment type="caution">
    <text evidence="1">The sequence shown here is derived from an EMBL/GenBank/DDBJ whole genome shotgun (WGS) entry which is preliminary data.</text>
</comment>
<dbReference type="Proteomes" id="UP000076603">
    <property type="component" value="Unassembled WGS sequence"/>
</dbReference>
<evidence type="ECO:0000313" key="1">
    <source>
        <dbReference type="EMBL" id="KZL93628.1"/>
    </source>
</evidence>